<organism evidence="3 4">
    <name type="scientific">Thermasporomyces composti</name>
    <dbReference type="NCBI Taxonomy" id="696763"/>
    <lineage>
        <taxon>Bacteria</taxon>
        <taxon>Bacillati</taxon>
        <taxon>Actinomycetota</taxon>
        <taxon>Actinomycetes</taxon>
        <taxon>Propionibacteriales</taxon>
        <taxon>Nocardioidaceae</taxon>
        <taxon>Thermasporomyces</taxon>
    </lineage>
</organism>
<keyword evidence="2" id="KW-0812">Transmembrane</keyword>
<proteinExistence type="predicted"/>
<dbReference type="EMBL" id="QTUC01000001">
    <property type="protein sequence ID" value="REF35087.1"/>
    <property type="molecule type" value="Genomic_DNA"/>
</dbReference>
<evidence type="ECO:0000313" key="3">
    <source>
        <dbReference type="EMBL" id="REF35087.1"/>
    </source>
</evidence>
<gene>
    <name evidence="3" type="ORF">DFJ64_0458</name>
</gene>
<evidence type="ECO:0008006" key="5">
    <source>
        <dbReference type="Google" id="ProtNLM"/>
    </source>
</evidence>
<keyword evidence="2" id="KW-0472">Membrane</keyword>
<feature type="transmembrane region" description="Helical" evidence="2">
    <location>
        <begin position="42"/>
        <end position="63"/>
    </location>
</feature>
<name>A0A3D9V0P0_THECX</name>
<dbReference type="InterPro" id="IPR015943">
    <property type="entry name" value="WD40/YVTN_repeat-like_dom_sf"/>
</dbReference>
<evidence type="ECO:0000313" key="4">
    <source>
        <dbReference type="Proteomes" id="UP000256485"/>
    </source>
</evidence>
<dbReference type="Gene3D" id="2.130.10.10">
    <property type="entry name" value="YVTN repeat-like/Quinoprotein amine dehydrogenase"/>
    <property type="match status" value="1"/>
</dbReference>
<dbReference type="AlphaFoldDB" id="A0A3D9V0P0"/>
<feature type="region of interest" description="Disordered" evidence="1">
    <location>
        <begin position="84"/>
        <end position="136"/>
    </location>
</feature>
<dbReference type="CDD" id="cd15482">
    <property type="entry name" value="Sialidase_non-viral"/>
    <property type="match status" value="1"/>
</dbReference>
<evidence type="ECO:0000256" key="1">
    <source>
        <dbReference type="SAM" id="MobiDB-lite"/>
    </source>
</evidence>
<comment type="caution">
    <text evidence="3">The sequence shown here is derived from an EMBL/GenBank/DDBJ whole genome shotgun (WGS) entry which is preliminary data.</text>
</comment>
<evidence type="ECO:0000256" key="2">
    <source>
        <dbReference type="SAM" id="Phobius"/>
    </source>
</evidence>
<dbReference type="RefSeq" id="WP_115848931.1">
    <property type="nucleotide sequence ID" value="NZ_QTUC01000001.1"/>
</dbReference>
<dbReference type="SUPFAM" id="SSF110296">
    <property type="entry name" value="Oligoxyloglucan reducing end-specific cellobiohydrolase"/>
    <property type="match status" value="1"/>
</dbReference>
<dbReference type="OrthoDB" id="3805100at2"/>
<accession>A0A3D9V0P0</accession>
<protein>
    <recommendedName>
        <fullName evidence="5">BNR/Asp-box repeat protein</fullName>
    </recommendedName>
</protein>
<keyword evidence="2" id="KW-1133">Transmembrane helix</keyword>
<reference evidence="3 4" key="1">
    <citation type="submission" date="2018-08" db="EMBL/GenBank/DDBJ databases">
        <title>Sequencing the genomes of 1000 actinobacteria strains.</title>
        <authorList>
            <person name="Klenk H.-P."/>
        </authorList>
    </citation>
    <scope>NUCLEOTIDE SEQUENCE [LARGE SCALE GENOMIC DNA]</scope>
    <source>
        <strain evidence="3 4">DSM 22891</strain>
    </source>
</reference>
<sequence length="442" mass="45849">MDPLEERLRQALRDEAWSLPVDPALLSRVRAGAARRRRRRSLALAAAAVTIVATGFGVVGLLLGSEQATVASGAGEAATMMERSAAGDDTSTSTGADPTPLDAGAERAPVPDTPDPSTTRTHRAGPTRAPAEAPVPDGFTPTAVAAASPSTAWVLGTSDGVDGAVVAVSEDGGATFALAGTIGAALARSDGETGPDTVRWLTFAADGRHGWAYGGALWTTQDAGRSWSVTRSVPGTVERVETDGTTAYALVRDGDVWRLWRARVGTVDWRALPVEIHDPRTVTVTDRLLALTDRDDTGAYVLVSTDSGASFTRQETPCSPDLDAGQVTAAGASLWLTCPSGSQQTVHLSTDHGLTWTQVPTGPLPATAAELSARGARDAVVALPGRAMLLDPDGARHASVPGMGEPMMAAFTTEGTGYLLDVEGNLFRTTDEGSTWSRVTVD</sequence>
<keyword evidence="4" id="KW-1185">Reference proteome</keyword>
<dbReference type="Proteomes" id="UP000256485">
    <property type="component" value="Unassembled WGS sequence"/>
</dbReference>